<accession>A0A423WA80</accession>
<dbReference type="AlphaFoldDB" id="A0A423WA80"/>
<evidence type="ECO:0000259" key="1">
    <source>
        <dbReference type="Pfam" id="PF06985"/>
    </source>
</evidence>
<keyword evidence="3" id="KW-1185">Reference proteome</keyword>
<dbReference type="STRING" id="252740.A0A423WA80"/>
<dbReference type="OrthoDB" id="5428863at2759"/>
<dbReference type="PANTHER" id="PTHR33112">
    <property type="entry name" value="DOMAIN PROTEIN, PUTATIVE-RELATED"/>
    <property type="match status" value="1"/>
</dbReference>
<dbReference type="Proteomes" id="UP000284375">
    <property type="component" value="Unassembled WGS sequence"/>
</dbReference>
<organism evidence="2 3">
    <name type="scientific">Cytospora chrysosperma</name>
    <name type="common">Cytospora canker fungus</name>
    <name type="synonym">Sphaeria chrysosperma</name>
    <dbReference type="NCBI Taxonomy" id="252740"/>
    <lineage>
        <taxon>Eukaryota</taxon>
        <taxon>Fungi</taxon>
        <taxon>Dikarya</taxon>
        <taxon>Ascomycota</taxon>
        <taxon>Pezizomycotina</taxon>
        <taxon>Sordariomycetes</taxon>
        <taxon>Sordariomycetidae</taxon>
        <taxon>Diaporthales</taxon>
        <taxon>Cytosporaceae</taxon>
        <taxon>Cytospora</taxon>
    </lineage>
</organism>
<feature type="domain" description="Heterokaryon incompatibility" evidence="1">
    <location>
        <begin position="44"/>
        <end position="167"/>
    </location>
</feature>
<protein>
    <recommendedName>
        <fullName evidence="1">Heterokaryon incompatibility domain-containing protein</fullName>
    </recommendedName>
</protein>
<dbReference type="EMBL" id="LJZO01000009">
    <property type="protein sequence ID" value="ROW00257.1"/>
    <property type="molecule type" value="Genomic_DNA"/>
</dbReference>
<sequence length="167" mass="18947">MVEYCKEHHYWSCNSKPQHLPGFTVLDCETNPVSRLRPEASIPYLALSYVWGSLASAESFPPLVLDAITVTKRLGYRYLWVDQYCIDQADEKHKMSQISHMDVTYYNADMTIIASASQNQQDGLPGVSCPRNPNPPILMGSLKFTKAFPDPGIEIQKSKWATRGWTF</sequence>
<gene>
    <name evidence="2" type="ORF">VSDG_03598</name>
</gene>
<dbReference type="PANTHER" id="PTHR33112:SF1">
    <property type="entry name" value="HETEROKARYON INCOMPATIBILITY DOMAIN-CONTAINING PROTEIN"/>
    <property type="match status" value="1"/>
</dbReference>
<comment type="caution">
    <text evidence="2">The sequence shown here is derived from an EMBL/GenBank/DDBJ whole genome shotgun (WGS) entry which is preliminary data.</text>
</comment>
<reference evidence="2 3" key="1">
    <citation type="submission" date="2015-09" db="EMBL/GenBank/DDBJ databases">
        <title>Host preference determinants of Valsa canker pathogens revealed by comparative genomics.</title>
        <authorList>
            <person name="Yin Z."/>
            <person name="Huang L."/>
        </authorList>
    </citation>
    <scope>NUCLEOTIDE SEQUENCE [LARGE SCALE GENOMIC DNA]</scope>
    <source>
        <strain evidence="2 3">YSFL</strain>
    </source>
</reference>
<evidence type="ECO:0000313" key="2">
    <source>
        <dbReference type="EMBL" id="ROW00257.1"/>
    </source>
</evidence>
<dbReference type="Pfam" id="PF06985">
    <property type="entry name" value="HET"/>
    <property type="match status" value="1"/>
</dbReference>
<evidence type="ECO:0000313" key="3">
    <source>
        <dbReference type="Proteomes" id="UP000284375"/>
    </source>
</evidence>
<name>A0A423WA80_CYTCH</name>
<dbReference type="InterPro" id="IPR010730">
    <property type="entry name" value="HET"/>
</dbReference>
<proteinExistence type="predicted"/>